<accession>A0AA88GWC6</accession>
<evidence type="ECO:0000313" key="3">
    <source>
        <dbReference type="Proteomes" id="UP000816034"/>
    </source>
</evidence>
<evidence type="ECO:0000256" key="1">
    <source>
        <dbReference type="SAM" id="MobiDB-lite"/>
    </source>
</evidence>
<evidence type="ECO:0000313" key="2">
    <source>
        <dbReference type="EMBL" id="KAG2391739.1"/>
    </source>
</evidence>
<sequence>MTSSSSHNDHDTENSLLKNNNSNSTEQESMDLVSHRNHQEIQSSRCFSLMEEIPSEIWLDHIFTFLEGRILLSTCVLVSKQWREYVKQTKCSLLNLSTRADTSSKRKLIFSKLQLEKIESLDLSFNGLTMTGIMHWAQFGQKFSELTSLNLN</sequence>
<organism evidence="2 3">
    <name type="scientific">Naegleria lovaniensis</name>
    <name type="common">Amoeba</name>
    <dbReference type="NCBI Taxonomy" id="51637"/>
    <lineage>
        <taxon>Eukaryota</taxon>
        <taxon>Discoba</taxon>
        <taxon>Heterolobosea</taxon>
        <taxon>Tetramitia</taxon>
        <taxon>Eutetramitia</taxon>
        <taxon>Vahlkampfiidae</taxon>
        <taxon>Naegleria</taxon>
    </lineage>
</organism>
<dbReference type="EMBL" id="PYSW02000006">
    <property type="protein sequence ID" value="KAG2391739.1"/>
    <property type="molecule type" value="Genomic_DNA"/>
</dbReference>
<dbReference type="Proteomes" id="UP000816034">
    <property type="component" value="Unassembled WGS sequence"/>
</dbReference>
<dbReference type="RefSeq" id="XP_044553633.1">
    <property type="nucleotide sequence ID" value="XM_044689077.1"/>
</dbReference>
<dbReference type="Gene3D" id="1.20.1280.50">
    <property type="match status" value="1"/>
</dbReference>
<comment type="caution">
    <text evidence="2">The sequence shown here is derived from an EMBL/GenBank/DDBJ whole genome shotgun (WGS) entry which is preliminary data.</text>
</comment>
<dbReference type="InterPro" id="IPR036047">
    <property type="entry name" value="F-box-like_dom_sf"/>
</dbReference>
<feature type="region of interest" description="Disordered" evidence="1">
    <location>
        <begin position="1"/>
        <end position="35"/>
    </location>
</feature>
<proteinExistence type="predicted"/>
<reference evidence="2 3" key="1">
    <citation type="journal article" date="2018" name="BMC Genomics">
        <title>The genome of Naegleria lovaniensis, the basis for a comparative approach to unravel pathogenicity factors of the human pathogenic amoeba N. fowleri.</title>
        <authorList>
            <person name="Liechti N."/>
            <person name="Schurch N."/>
            <person name="Bruggmann R."/>
            <person name="Wittwer M."/>
        </authorList>
    </citation>
    <scope>NUCLEOTIDE SEQUENCE [LARGE SCALE GENOMIC DNA]</scope>
    <source>
        <strain evidence="2 3">ATCC 30569</strain>
    </source>
</reference>
<dbReference type="GeneID" id="68105677"/>
<dbReference type="SUPFAM" id="SSF81383">
    <property type="entry name" value="F-box domain"/>
    <property type="match status" value="1"/>
</dbReference>
<name>A0AA88GWC6_NAELO</name>
<protein>
    <recommendedName>
        <fullName evidence="4">F-box domain-containing protein</fullName>
    </recommendedName>
</protein>
<evidence type="ECO:0008006" key="4">
    <source>
        <dbReference type="Google" id="ProtNLM"/>
    </source>
</evidence>
<gene>
    <name evidence="2" type="ORF">C9374_013224</name>
</gene>
<keyword evidence="3" id="KW-1185">Reference proteome</keyword>
<feature type="non-terminal residue" evidence="2">
    <location>
        <position position="152"/>
    </location>
</feature>
<feature type="compositionally biased region" description="Low complexity" evidence="1">
    <location>
        <begin position="14"/>
        <end position="24"/>
    </location>
</feature>
<dbReference type="AlphaFoldDB" id="A0AA88GWC6"/>